<dbReference type="NCBIfam" id="TIGR01766">
    <property type="entry name" value="IS200/IS605 family accessory protein TnpB-like domain"/>
    <property type="match status" value="1"/>
</dbReference>
<proteinExistence type="inferred from homology"/>
<keyword evidence="4" id="KW-0238">DNA-binding</keyword>
<dbReference type="Proteomes" id="UP000501868">
    <property type="component" value="Chromosome"/>
</dbReference>
<keyword evidence="5" id="KW-0233">DNA recombination</keyword>
<gene>
    <name evidence="8" type="primary">tnpB</name>
    <name evidence="8" type="ORF">HFZ78_16715</name>
</gene>
<protein>
    <submittedName>
        <fullName evidence="8">IS200/IS605 family element transposase accessory protein TnpB</fullName>
    </submittedName>
</protein>
<name>A0A6H1P3N2_PRIMG</name>
<comment type="similarity">
    <text evidence="2">In the N-terminal section; belongs to the transposase 2 family.</text>
</comment>
<dbReference type="InterPro" id="IPR010095">
    <property type="entry name" value="Cas12f1-like_TNB"/>
</dbReference>
<feature type="domain" description="Cas12f1-like TNB" evidence="7">
    <location>
        <begin position="320"/>
        <end position="382"/>
    </location>
</feature>
<evidence type="ECO:0000256" key="3">
    <source>
        <dbReference type="ARBA" id="ARBA00022578"/>
    </source>
</evidence>
<sequence length="424" mass="50144">MEPRKKNMKEQKKKESKGDIVNWKFPLRLTGEERRLVDTLRKEAANLWNDCLDLHWWLYDVYQVWTSASEKKQWYNATTHKLHSQTIQSIIELHEETCKRTRELRAKGEKQWRYPWKNKKFFSVKYKKAAIKLTGKKIRFSNGKQQSPLVIPQPKHIDFHTIKSAEIVWHKNQYWMHLAVEVPKQQQVQGKKEAGCDLGIIHAAVLSNGKIHLIVTGRELRSLQRYRNKKLKEFQKLISRKKPGSNKRQKLILRKRRFLEKLERRMEYLLHSISRMVTDWCVESQIKTLYIGTPDGVQKNTKKKKKSRREIRQQLSNWSFGQLIQKIKYKLKLSGAKVQLVEESYTSGTCPSCGEFRKQRNRKFDCQCGTEGHRDVVGAMNILDKSVNKQLTKNRELPKMEDTKYRRVLLAPIVSHNEAKRAVA</sequence>
<dbReference type="PANTHER" id="PTHR30405">
    <property type="entry name" value="TRANSPOSASE"/>
    <property type="match status" value="1"/>
</dbReference>
<dbReference type="InterPro" id="IPR001959">
    <property type="entry name" value="Transposase"/>
</dbReference>
<feature type="domain" description="Probable transposase IS891/IS1136/IS1341" evidence="6">
    <location>
        <begin position="177"/>
        <end position="295"/>
    </location>
</feature>
<dbReference type="Pfam" id="PF07282">
    <property type="entry name" value="Cas12f1-like_TNB"/>
    <property type="match status" value="1"/>
</dbReference>
<dbReference type="Pfam" id="PF01385">
    <property type="entry name" value="OrfB_IS605"/>
    <property type="match status" value="1"/>
</dbReference>
<keyword evidence="3" id="KW-0815">Transposition</keyword>
<evidence type="ECO:0000313" key="8">
    <source>
        <dbReference type="EMBL" id="QIZ08169.1"/>
    </source>
</evidence>
<dbReference type="GO" id="GO:0006310">
    <property type="term" value="P:DNA recombination"/>
    <property type="evidence" value="ECO:0007669"/>
    <property type="project" value="UniProtKB-KW"/>
</dbReference>
<dbReference type="NCBIfam" id="NF040570">
    <property type="entry name" value="guided_TnpB"/>
    <property type="match status" value="1"/>
</dbReference>
<dbReference type="InterPro" id="IPR051399">
    <property type="entry name" value="RNA-guided_DNA_endo/Transpos"/>
</dbReference>
<evidence type="ECO:0000256" key="2">
    <source>
        <dbReference type="ARBA" id="ARBA00011044"/>
    </source>
</evidence>
<organism evidence="8 9">
    <name type="scientific">Priestia megaterium</name>
    <name type="common">Bacillus megaterium</name>
    <dbReference type="NCBI Taxonomy" id="1404"/>
    <lineage>
        <taxon>Bacteria</taxon>
        <taxon>Bacillati</taxon>
        <taxon>Bacillota</taxon>
        <taxon>Bacilli</taxon>
        <taxon>Bacillales</taxon>
        <taxon>Bacillaceae</taxon>
        <taxon>Priestia</taxon>
    </lineage>
</organism>
<accession>A0A6H1P3N2</accession>
<evidence type="ECO:0000256" key="4">
    <source>
        <dbReference type="ARBA" id="ARBA00023125"/>
    </source>
</evidence>
<evidence type="ECO:0000259" key="7">
    <source>
        <dbReference type="Pfam" id="PF07282"/>
    </source>
</evidence>
<evidence type="ECO:0000256" key="1">
    <source>
        <dbReference type="ARBA" id="ARBA00008761"/>
    </source>
</evidence>
<evidence type="ECO:0000256" key="5">
    <source>
        <dbReference type="ARBA" id="ARBA00023172"/>
    </source>
</evidence>
<dbReference type="GO" id="GO:0032196">
    <property type="term" value="P:transposition"/>
    <property type="evidence" value="ECO:0007669"/>
    <property type="project" value="UniProtKB-KW"/>
</dbReference>
<reference evidence="8 9" key="1">
    <citation type="submission" date="2020-04" db="EMBL/GenBank/DDBJ databases">
        <title>Genome-Wide Identification of 5-Methylcytosine Sites in Bacterial Genomes By High-Throughput Sequencing of MspJI Restriction Fragments.</title>
        <authorList>
            <person name="Wu V."/>
        </authorList>
    </citation>
    <scope>NUCLEOTIDE SEQUENCE [LARGE SCALE GENOMIC DNA]</scope>
    <source>
        <strain evidence="8 9">S2</strain>
    </source>
</reference>
<dbReference type="GO" id="GO:0003677">
    <property type="term" value="F:DNA binding"/>
    <property type="evidence" value="ECO:0007669"/>
    <property type="project" value="UniProtKB-KW"/>
</dbReference>
<comment type="similarity">
    <text evidence="1">In the C-terminal section; belongs to the transposase 35 family.</text>
</comment>
<evidence type="ECO:0000313" key="9">
    <source>
        <dbReference type="Proteomes" id="UP000501868"/>
    </source>
</evidence>
<dbReference type="AlphaFoldDB" id="A0A6H1P3N2"/>
<dbReference type="PANTHER" id="PTHR30405:SF11">
    <property type="entry name" value="RNA-GUIDED DNA ENDONUCLEASE RV2885C-RELATED"/>
    <property type="match status" value="1"/>
</dbReference>
<evidence type="ECO:0000259" key="6">
    <source>
        <dbReference type="Pfam" id="PF01385"/>
    </source>
</evidence>
<dbReference type="EMBL" id="CP051128">
    <property type="protein sequence ID" value="QIZ08169.1"/>
    <property type="molecule type" value="Genomic_DNA"/>
</dbReference>
<reference evidence="8 9" key="2">
    <citation type="submission" date="2020-04" db="EMBL/GenBank/DDBJ databases">
        <authorList>
            <person name="Fomenkov A."/>
            <person name="Anton B.P."/>
            <person name="Roberts R.J."/>
        </authorList>
    </citation>
    <scope>NUCLEOTIDE SEQUENCE [LARGE SCALE GENOMIC DNA]</scope>
    <source>
        <strain evidence="8 9">S2</strain>
    </source>
</reference>